<feature type="domain" description="ABC transmembrane type-1" evidence="14">
    <location>
        <begin position="754"/>
        <end position="1046"/>
    </location>
</feature>
<dbReference type="Pfam" id="PF00005">
    <property type="entry name" value="ABC_tran"/>
    <property type="match status" value="2"/>
</dbReference>
<comment type="caution">
    <text evidence="15">The sequence shown here is derived from an EMBL/GenBank/DDBJ whole genome shotgun (WGS) entry which is preliminary data.</text>
</comment>
<feature type="domain" description="ABC transmembrane type-1" evidence="14">
    <location>
        <begin position="167"/>
        <end position="413"/>
    </location>
</feature>
<feature type="transmembrane region" description="Helical" evidence="12">
    <location>
        <begin position="160"/>
        <end position="180"/>
    </location>
</feature>
<evidence type="ECO:0000259" key="13">
    <source>
        <dbReference type="PROSITE" id="PS50893"/>
    </source>
</evidence>
<evidence type="ECO:0000256" key="5">
    <source>
        <dbReference type="ARBA" id="ARBA00022737"/>
    </source>
</evidence>
<evidence type="ECO:0000256" key="9">
    <source>
        <dbReference type="ARBA" id="ARBA00023136"/>
    </source>
</evidence>
<dbReference type="InterPro" id="IPR027417">
    <property type="entry name" value="P-loop_NTPase"/>
</dbReference>
<dbReference type="CDD" id="cd03250">
    <property type="entry name" value="ABCC_MRP_domain1"/>
    <property type="match status" value="1"/>
</dbReference>
<keyword evidence="7" id="KW-0067">ATP-binding</keyword>
<protein>
    <submittedName>
        <fullName evidence="15">Uncharacterized protein</fullName>
    </submittedName>
</protein>
<dbReference type="FunFam" id="3.40.50.300:FF:000163">
    <property type="entry name" value="Multidrug resistance-associated protein member 4"/>
    <property type="match status" value="1"/>
</dbReference>
<reference evidence="15 16" key="1">
    <citation type="submission" date="2023-10" db="EMBL/GenBank/DDBJ databases">
        <title>Genomes of two closely related lineages of the louse Polyplax serrata with different host specificities.</title>
        <authorList>
            <person name="Martinu J."/>
            <person name="Tarabai H."/>
            <person name="Stefka J."/>
            <person name="Hypsa V."/>
        </authorList>
    </citation>
    <scope>NUCLEOTIDE SEQUENCE [LARGE SCALE GENOMIC DNA]</scope>
    <source>
        <strain evidence="15">HR10_N</strain>
    </source>
</reference>
<evidence type="ECO:0000256" key="6">
    <source>
        <dbReference type="ARBA" id="ARBA00022741"/>
    </source>
</evidence>
<evidence type="ECO:0000256" key="3">
    <source>
        <dbReference type="ARBA" id="ARBA00022448"/>
    </source>
</evidence>
<dbReference type="InterPro" id="IPR011527">
    <property type="entry name" value="ABC1_TM_dom"/>
</dbReference>
<sequence>MTEQNSRFDCGRSDIRDQPAAFRVDNVENLNYPDGKFFGWNSMDYTPVPSKYVSNQKLSRYRNALKHMLPVRRKNESKKVLAIDDAGLFSLITFSWLSKYIYKAYKKGLTKNDIPKCSPLDSCDLNAQRLESIWERELTEQGPAKASFGRAIWRFVRTRVLINSVTFSISCIMGFLSPTIFMRKLLEYLEEEDKNYTTGLIWAVALTCTEVLRTVFFALYYSMSYRTALRLRCACLAMVYRKVLRLSSARNTSAGVIINLYGFDGPRLYYMIVFGPMALGGPIISVCAFFTIYYILGPWALLGMLTFILYYPLQYLLAYLTGHFRQKAIKLSDKRIKFVTEILTSIKLIKMYAWENWFASQVQNVRNNELDEIKKIAYCQSVGISLAPTIPVISAIATFLVHVTTGGNLTAAQDVLMLEENTTRIQPHPDKSVALSVKNGCFCWDVAVLEPEHLKQKRAKRGTEVFLEDDQVSLQVLHSVNIAVPKGALIGICGPIGAGKSSLLLACLGQLKMISGEIWRTGTCAYVSQQSWMQNTSLRENILFGEKFDPKKYAKVLDACVLNDDLNFLPGGDETEIGERGVNLSGGQKQRIALARALYSDRDIYFLDDPLSAVDPSVGIEIFDKCIMDALKDKTVLFVTSQIQFLRKCDEILVLKQGQIVETDNFDNLVNEGNEFGFVLQPGPLNSSQKEEVFNRTKMEVKNSEKSDGQRQQESKTTGTKLTREEVQIRGTIKSTAYRAYIEAAGGYLVCMCVTFIILLSVGSNVFSSWWLAMWIKEGSGNTTIYDPVTNSTVISRNISDNPRLSFYMTVYASLIGFIVVTCIIRGFAYTRVTMRASKEIHQNLFQKILESPMRYFERTPIGQIQNLFARDMDEIDSRLPESVETMLQNIWAVMFSFLSITLVFHWFLIPMLVLACLYYFISRIFRVAIRDLKRMESISRSPVFSTISATVQGLSVIHAFRKEQDYINHFTKLFNENSTIFFMSTNAMRWMAVRLDFISLVIIFITSLLVALLKGEVAPAFAGLALTYAAQICGVFQYTIRLLSENEARFISVERIQDNIEARKLVPEGNVVTELKVPDNWPSKGGIKFEEVKLSYGGDLPDVLNDISISINGGEKIGVVGRTGAGKSSLVAALFRLVELSSGKIYIDGVNIAAVSLSVLRSRLSVIPQDPTLFSESLRSNLDPFNKCDDDFLWDVLKKTRLLAKVKSMPNQMSTYVGDGENLSVGEKQLVCLARTLARGSKILILDEATASIDPETEMAVQTTIRNEFRHCTVITIAHRLSTVTNCDRILVIEQGTVLEFDSPQVLLSSPNSRFSKMVEASEFQ</sequence>
<name>A0AAN8S6I4_POLSC</name>
<dbReference type="CDD" id="cd03244">
    <property type="entry name" value="ABCC_MRP_domain2"/>
    <property type="match status" value="1"/>
</dbReference>
<dbReference type="PROSITE" id="PS00211">
    <property type="entry name" value="ABC_TRANSPORTER_1"/>
    <property type="match status" value="2"/>
</dbReference>
<dbReference type="GO" id="GO:0140359">
    <property type="term" value="F:ABC-type transporter activity"/>
    <property type="evidence" value="ECO:0007669"/>
    <property type="project" value="InterPro"/>
</dbReference>
<dbReference type="FunFam" id="1.20.1560.10:FF:000012">
    <property type="entry name" value="ATP binding cassette subfamily C member 5"/>
    <property type="match status" value="1"/>
</dbReference>
<dbReference type="PANTHER" id="PTHR24223:SF447">
    <property type="entry name" value="MULTIDRUG RESISTANCE-ASSOCIATED PROTEIN 5"/>
    <property type="match status" value="1"/>
</dbReference>
<evidence type="ECO:0000256" key="7">
    <source>
        <dbReference type="ARBA" id="ARBA00022840"/>
    </source>
</evidence>
<evidence type="ECO:0000256" key="11">
    <source>
        <dbReference type="SAM" id="MobiDB-lite"/>
    </source>
</evidence>
<dbReference type="Gene3D" id="1.20.1560.10">
    <property type="entry name" value="ABC transporter type 1, transmembrane domain"/>
    <property type="match status" value="2"/>
</dbReference>
<dbReference type="FunFam" id="1.20.1560.10:FF:000015">
    <property type="entry name" value="multidrug resistance-associated protein 5 isoform X1"/>
    <property type="match status" value="1"/>
</dbReference>
<evidence type="ECO:0000313" key="16">
    <source>
        <dbReference type="Proteomes" id="UP001372834"/>
    </source>
</evidence>
<feature type="transmembrane region" description="Helical" evidence="12">
    <location>
        <begin position="891"/>
        <end position="922"/>
    </location>
</feature>
<keyword evidence="9 12" id="KW-0472">Membrane</keyword>
<dbReference type="PANTHER" id="PTHR24223">
    <property type="entry name" value="ATP-BINDING CASSETTE SUB-FAMILY C"/>
    <property type="match status" value="1"/>
</dbReference>
<feature type="region of interest" description="Disordered" evidence="11">
    <location>
        <begin position="699"/>
        <end position="721"/>
    </location>
</feature>
<dbReference type="GO" id="GO:0012505">
    <property type="term" value="C:endomembrane system"/>
    <property type="evidence" value="ECO:0007669"/>
    <property type="project" value="UniProtKB-SubCell"/>
</dbReference>
<feature type="transmembrane region" description="Helical" evidence="12">
    <location>
        <begin position="200"/>
        <end position="222"/>
    </location>
</feature>
<feature type="transmembrane region" description="Helical" evidence="12">
    <location>
        <begin position="299"/>
        <end position="320"/>
    </location>
</feature>
<dbReference type="Pfam" id="PF00664">
    <property type="entry name" value="ABC_membrane"/>
    <property type="match status" value="2"/>
</dbReference>
<evidence type="ECO:0000256" key="4">
    <source>
        <dbReference type="ARBA" id="ARBA00022692"/>
    </source>
</evidence>
<dbReference type="InterPro" id="IPR003593">
    <property type="entry name" value="AAA+_ATPase"/>
</dbReference>
<feature type="compositionally biased region" description="Basic and acidic residues" evidence="11">
    <location>
        <begin position="699"/>
        <end position="714"/>
    </location>
</feature>
<evidence type="ECO:0000256" key="2">
    <source>
        <dbReference type="ARBA" id="ARBA00009726"/>
    </source>
</evidence>
<dbReference type="SUPFAM" id="SSF52540">
    <property type="entry name" value="P-loop containing nucleoside triphosphate hydrolases"/>
    <property type="match status" value="2"/>
</dbReference>
<evidence type="ECO:0000259" key="14">
    <source>
        <dbReference type="PROSITE" id="PS50929"/>
    </source>
</evidence>
<feature type="transmembrane region" description="Helical" evidence="12">
    <location>
        <begin position="740"/>
        <end position="762"/>
    </location>
</feature>
<keyword evidence="4 12" id="KW-0812">Transmembrane</keyword>
<feature type="transmembrane region" description="Helical" evidence="12">
    <location>
        <begin position="994"/>
        <end position="1014"/>
    </location>
</feature>
<dbReference type="CDD" id="cd18592">
    <property type="entry name" value="ABC_6TM_MRP5_8_9_D1"/>
    <property type="match status" value="1"/>
</dbReference>
<comment type="similarity">
    <text evidence="2">Belongs to the ABC transporter superfamily. ABCC family. Conjugate transporter (TC 3.A.1.208) subfamily.</text>
</comment>
<keyword evidence="5" id="KW-0677">Repeat</keyword>
<feature type="domain" description="ABC transporter" evidence="13">
    <location>
        <begin position="1088"/>
        <end position="1321"/>
    </location>
</feature>
<dbReference type="InterPro" id="IPR003439">
    <property type="entry name" value="ABC_transporter-like_ATP-bd"/>
</dbReference>
<dbReference type="InterPro" id="IPR050173">
    <property type="entry name" value="ABC_transporter_C-like"/>
</dbReference>
<proteinExistence type="inferred from homology"/>
<dbReference type="InterPro" id="IPR036640">
    <property type="entry name" value="ABC1_TM_sf"/>
</dbReference>
<keyword evidence="8 12" id="KW-1133">Transmembrane helix</keyword>
<dbReference type="SUPFAM" id="SSF90123">
    <property type="entry name" value="ABC transporter transmembrane region"/>
    <property type="match status" value="2"/>
</dbReference>
<evidence type="ECO:0000313" key="15">
    <source>
        <dbReference type="EMBL" id="KAK6629679.1"/>
    </source>
</evidence>
<keyword evidence="6" id="KW-0547">Nucleotide-binding</keyword>
<feature type="domain" description="ABC transporter" evidence="13">
    <location>
        <begin position="460"/>
        <end position="682"/>
    </location>
</feature>
<dbReference type="InterPro" id="IPR017871">
    <property type="entry name" value="ABC_transporter-like_CS"/>
</dbReference>
<comment type="subcellular location">
    <subcellularLocation>
        <location evidence="1">Endomembrane system</location>
        <topology evidence="1">Multi-pass membrane protein</topology>
    </subcellularLocation>
</comment>
<dbReference type="SMART" id="SM00382">
    <property type="entry name" value="AAA"/>
    <property type="match status" value="2"/>
</dbReference>
<dbReference type="Gene3D" id="3.40.50.300">
    <property type="entry name" value="P-loop containing nucleotide triphosphate hydrolases"/>
    <property type="match status" value="2"/>
</dbReference>
<dbReference type="GO" id="GO:0005524">
    <property type="term" value="F:ATP binding"/>
    <property type="evidence" value="ECO:0007669"/>
    <property type="project" value="UniProtKB-KW"/>
</dbReference>
<dbReference type="PROSITE" id="PS50893">
    <property type="entry name" value="ABC_TRANSPORTER_2"/>
    <property type="match status" value="2"/>
</dbReference>
<feature type="transmembrane region" description="Helical" evidence="12">
    <location>
        <begin position="268"/>
        <end position="293"/>
    </location>
</feature>
<feature type="transmembrane region" description="Helical" evidence="12">
    <location>
        <begin position="807"/>
        <end position="829"/>
    </location>
</feature>
<dbReference type="GO" id="GO:0016020">
    <property type="term" value="C:membrane"/>
    <property type="evidence" value="ECO:0007669"/>
    <property type="project" value="InterPro"/>
</dbReference>
<dbReference type="FunFam" id="3.40.50.300:FF:000997">
    <property type="entry name" value="Multidrug resistance-associated protein 1"/>
    <property type="match status" value="1"/>
</dbReference>
<evidence type="ECO:0000256" key="8">
    <source>
        <dbReference type="ARBA" id="ARBA00022989"/>
    </source>
</evidence>
<keyword evidence="3" id="KW-0813">Transport</keyword>
<evidence type="ECO:0000256" key="10">
    <source>
        <dbReference type="ARBA" id="ARBA00023180"/>
    </source>
</evidence>
<dbReference type="Proteomes" id="UP001372834">
    <property type="component" value="Unassembled WGS sequence"/>
</dbReference>
<accession>A0AAN8S6I4</accession>
<evidence type="ECO:0000256" key="1">
    <source>
        <dbReference type="ARBA" id="ARBA00004127"/>
    </source>
</evidence>
<keyword evidence="10" id="KW-0325">Glycoprotein</keyword>
<dbReference type="PROSITE" id="PS50929">
    <property type="entry name" value="ABC_TM1F"/>
    <property type="match status" value="2"/>
</dbReference>
<dbReference type="GO" id="GO:0016887">
    <property type="term" value="F:ATP hydrolysis activity"/>
    <property type="evidence" value="ECO:0007669"/>
    <property type="project" value="InterPro"/>
</dbReference>
<organism evidence="15 16">
    <name type="scientific">Polyplax serrata</name>
    <name type="common">Common mouse louse</name>
    <dbReference type="NCBI Taxonomy" id="468196"/>
    <lineage>
        <taxon>Eukaryota</taxon>
        <taxon>Metazoa</taxon>
        <taxon>Ecdysozoa</taxon>
        <taxon>Arthropoda</taxon>
        <taxon>Hexapoda</taxon>
        <taxon>Insecta</taxon>
        <taxon>Pterygota</taxon>
        <taxon>Neoptera</taxon>
        <taxon>Paraneoptera</taxon>
        <taxon>Psocodea</taxon>
        <taxon>Troctomorpha</taxon>
        <taxon>Phthiraptera</taxon>
        <taxon>Anoplura</taxon>
        <taxon>Polyplacidae</taxon>
        <taxon>Polyplax</taxon>
    </lineage>
</organism>
<dbReference type="EMBL" id="JAWJWE010000036">
    <property type="protein sequence ID" value="KAK6629679.1"/>
    <property type="molecule type" value="Genomic_DNA"/>
</dbReference>
<dbReference type="CDD" id="cd18599">
    <property type="entry name" value="ABC_6TM_MRP5_8_9_D2"/>
    <property type="match status" value="1"/>
</dbReference>
<evidence type="ECO:0000256" key="12">
    <source>
        <dbReference type="SAM" id="Phobius"/>
    </source>
</evidence>
<gene>
    <name evidence="15" type="ORF">RUM43_003497</name>
</gene>